<evidence type="ECO:0000313" key="1">
    <source>
        <dbReference type="EMBL" id="GFO86502.1"/>
    </source>
</evidence>
<comment type="caution">
    <text evidence="1">The sequence shown here is derived from an EMBL/GenBank/DDBJ whole genome shotgun (WGS) entry which is preliminary data.</text>
</comment>
<reference evidence="1" key="1">
    <citation type="submission" date="2020-06" db="EMBL/GenBank/DDBJ databases">
        <title>Characterization of fructooligosaccharide metabolism and fructooligosaccharide-degrading enzymes in human commensal butyrate producers.</title>
        <authorList>
            <person name="Tanno H."/>
            <person name="Fujii T."/>
            <person name="Hirano K."/>
            <person name="Maeno S."/>
            <person name="Tonozuka T."/>
            <person name="Sakamoto M."/>
            <person name="Ohkuma M."/>
            <person name="Tochio T."/>
            <person name="Endo A."/>
        </authorList>
    </citation>
    <scope>NUCLEOTIDE SEQUENCE</scope>
    <source>
        <strain evidence="1">JCM 17466</strain>
    </source>
</reference>
<sequence length="201" mass="23385">MGFLTEYHDNEVTIGKLKFFINPAFDIVLQVQELFAEEELSEQDKVEQALRMLVLNTTRLSWMDPHKKVLLLKEIYKKCINTMKHPPTRRKQRVLDFEYDGEYIYSSFMMDYGIDLIEEQGKLNWKKFIILFQGLSDRTKIKEIMRIRAMDIPEYNGKNGKYVQEIQDLKSYYALPVKGGGGQSGLDALFSALEGMAVKHG</sequence>
<dbReference type="Pfam" id="PF06854">
    <property type="entry name" value="Phage_Gp15"/>
    <property type="match status" value="1"/>
</dbReference>
<accession>A0A916Q8X4</accession>
<dbReference type="RefSeq" id="WP_201312152.1">
    <property type="nucleotide sequence ID" value="NZ_BLYI01000065.1"/>
</dbReference>
<dbReference type="EMBL" id="BLYI01000065">
    <property type="protein sequence ID" value="GFO86502.1"/>
    <property type="molecule type" value="Genomic_DNA"/>
</dbReference>
<dbReference type="InterPro" id="IPR009660">
    <property type="entry name" value="Phage_A500_Gp15"/>
</dbReference>
<gene>
    <name evidence="1" type="ORF">ANBU17_28490</name>
</gene>
<evidence type="ECO:0008006" key="3">
    <source>
        <dbReference type="Google" id="ProtNLM"/>
    </source>
</evidence>
<dbReference type="AlphaFoldDB" id="A0A916Q8X4"/>
<organism evidence="1 2">
    <name type="scientific">Anaerostipes butyraticus</name>
    <dbReference type="NCBI Taxonomy" id="645466"/>
    <lineage>
        <taxon>Bacteria</taxon>
        <taxon>Bacillati</taxon>
        <taxon>Bacillota</taxon>
        <taxon>Clostridia</taxon>
        <taxon>Lachnospirales</taxon>
        <taxon>Lachnospiraceae</taxon>
        <taxon>Anaerostipes</taxon>
    </lineage>
</organism>
<keyword evidence="2" id="KW-1185">Reference proteome</keyword>
<proteinExistence type="predicted"/>
<dbReference type="Proteomes" id="UP000613208">
    <property type="component" value="Unassembled WGS sequence"/>
</dbReference>
<evidence type="ECO:0000313" key="2">
    <source>
        <dbReference type="Proteomes" id="UP000613208"/>
    </source>
</evidence>
<name>A0A916Q8X4_9FIRM</name>
<protein>
    <recommendedName>
        <fullName evidence="3">Bacteriophage Gp15 protein</fullName>
    </recommendedName>
</protein>